<evidence type="ECO:0000256" key="4">
    <source>
        <dbReference type="ARBA" id="ARBA00022989"/>
    </source>
</evidence>
<proteinExistence type="predicted"/>
<dbReference type="STRING" id="29364.SAMN04487772_10873"/>
<dbReference type="GO" id="GO:0005886">
    <property type="term" value="C:plasma membrane"/>
    <property type="evidence" value="ECO:0007669"/>
    <property type="project" value="UniProtKB-SubCell"/>
</dbReference>
<dbReference type="PANTHER" id="PTHR47089">
    <property type="entry name" value="ABC TRANSPORTER, PERMEASE PROTEIN"/>
    <property type="match status" value="1"/>
</dbReference>
<feature type="transmembrane region" description="Helical" evidence="6">
    <location>
        <begin position="340"/>
        <end position="362"/>
    </location>
</feature>
<keyword evidence="7" id="KW-0813">Transport</keyword>
<dbReference type="OrthoDB" id="45037at2"/>
<feature type="transmembrane region" description="Helical" evidence="6">
    <location>
        <begin position="88"/>
        <end position="106"/>
    </location>
</feature>
<evidence type="ECO:0000256" key="2">
    <source>
        <dbReference type="ARBA" id="ARBA00022475"/>
    </source>
</evidence>
<evidence type="ECO:0000256" key="1">
    <source>
        <dbReference type="ARBA" id="ARBA00004651"/>
    </source>
</evidence>
<feature type="transmembrane region" description="Helical" evidence="6">
    <location>
        <begin position="212"/>
        <end position="230"/>
    </location>
</feature>
<name>A0A1I0BSC1_9FIRM</name>
<evidence type="ECO:0000256" key="5">
    <source>
        <dbReference type="ARBA" id="ARBA00023136"/>
    </source>
</evidence>
<keyword evidence="4 6" id="KW-1133">Transmembrane helix</keyword>
<dbReference type="InterPro" id="IPR001851">
    <property type="entry name" value="ABC_transp_permease"/>
</dbReference>
<dbReference type="Pfam" id="PF02653">
    <property type="entry name" value="BPD_transp_2"/>
    <property type="match status" value="1"/>
</dbReference>
<dbReference type="AlphaFoldDB" id="A0A1I0BSC1"/>
<dbReference type="EMBL" id="FOHN01000008">
    <property type="protein sequence ID" value="SET09979.1"/>
    <property type="molecule type" value="Genomic_DNA"/>
</dbReference>
<dbReference type="PANTHER" id="PTHR47089:SF1">
    <property type="entry name" value="GUANOSINE ABC TRANSPORTER PERMEASE PROTEIN NUPP"/>
    <property type="match status" value="1"/>
</dbReference>
<evidence type="ECO:0000313" key="7">
    <source>
        <dbReference type="EMBL" id="SET09979.1"/>
    </source>
</evidence>
<reference evidence="7 8" key="1">
    <citation type="submission" date="2016-10" db="EMBL/GenBank/DDBJ databases">
        <authorList>
            <person name="de Groot N.N."/>
        </authorList>
    </citation>
    <scope>NUCLEOTIDE SEQUENCE [LARGE SCALE GENOMIC DNA]</scope>
    <source>
        <strain evidence="7 8">DSM 1801</strain>
    </source>
</reference>
<dbReference type="GO" id="GO:0022857">
    <property type="term" value="F:transmembrane transporter activity"/>
    <property type="evidence" value="ECO:0007669"/>
    <property type="project" value="InterPro"/>
</dbReference>
<accession>A0A1I0BSC1</accession>
<protein>
    <submittedName>
        <fullName evidence="7">Simple sugar transport system permease protein</fullName>
    </submittedName>
</protein>
<evidence type="ECO:0000256" key="6">
    <source>
        <dbReference type="SAM" id="Phobius"/>
    </source>
</evidence>
<dbReference type="RefSeq" id="WP_092477551.1">
    <property type="nucleotide sequence ID" value="NZ_FOHN01000008.1"/>
</dbReference>
<gene>
    <name evidence="7" type="ORF">SAMN04487772_10873</name>
</gene>
<keyword evidence="5 6" id="KW-0472">Membrane</keyword>
<dbReference type="CDD" id="cd06580">
    <property type="entry name" value="TM_PBP1_transp_TpRbsC_like"/>
    <property type="match status" value="1"/>
</dbReference>
<keyword evidence="3 6" id="KW-0812">Transmembrane</keyword>
<feature type="transmembrane region" description="Helical" evidence="6">
    <location>
        <begin position="302"/>
        <end position="328"/>
    </location>
</feature>
<keyword evidence="7" id="KW-0762">Sugar transport</keyword>
<comment type="subcellular location">
    <subcellularLocation>
        <location evidence="1">Cell membrane</location>
        <topology evidence="1">Multi-pass membrane protein</topology>
    </subcellularLocation>
</comment>
<feature type="transmembrane region" description="Helical" evidence="6">
    <location>
        <begin position="54"/>
        <end position="76"/>
    </location>
</feature>
<feature type="transmembrane region" description="Helical" evidence="6">
    <location>
        <begin position="260"/>
        <end position="282"/>
    </location>
</feature>
<keyword evidence="2" id="KW-1003">Cell membrane</keyword>
<dbReference type="Proteomes" id="UP000199800">
    <property type="component" value="Unassembled WGS sequence"/>
</dbReference>
<evidence type="ECO:0000256" key="3">
    <source>
        <dbReference type="ARBA" id="ARBA00022692"/>
    </source>
</evidence>
<evidence type="ECO:0000313" key="8">
    <source>
        <dbReference type="Proteomes" id="UP000199800"/>
    </source>
</evidence>
<sequence length="373" mass="39766">MEKLNKILKKQITATVIAILLGFVVAMLILAFTGYNPFEAFGILFKGIFSKPKYIANVIIKATPIIITGVSVSFAFKVGLFNIGAEGQYVIGTVAATMAGILAAGLPGVILYPLVILSGMAAGAIYGSIAGYLKAKYEIHEVIVGIMLNWIAFYFCNFIVSTNRFHQPNSTATKDISDKAFDFIYTWKKSDAGKAVLKENDTLKELIYKTDMNIGILFAIAVAIIVAVILKRTCKGYELRAVGFNKHAAEFAGINVRKNILHAMLIAGALSGLAGALMVTGVSHKISTLGTFENYGFNGLSVALIAGNSPIGCIFAGLLFAGLIYGGGSIQSEIGAPSEIINIMIGTIVFFIALSRLVPMIADKLTKRGEGRA</sequence>
<keyword evidence="8" id="KW-1185">Reference proteome</keyword>
<feature type="transmembrane region" description="Helical" evidence="6">
    <location>
        <begin position="12"/>
        <end position="34"/>
    </location>
</feature>
<organism evidence="7 8">
    <name type="scientific">[Clostridium] polysaccharolyticum</name>
    <dbReference type="NCBI Taxonomy" id="29364"/>
    <lineage>
        <taxon>Bacteria</taxon>
        <taxon>Bacillati</taxon>
        <taxon>Bacillota</taxon>
        <taxon>Clostridia</taxon>
        <taxon>Lachnospirales</taxon>
        <taxon>Lachnospiraceae</taxon>
    </lineage>
</organism>
<feature type="transmembrane region" description="Helical" evidence="6">
    <location>
        <begin position="112"/>
        <end position="133"/>
    </location>
</feature>
<feature type="transmembrane region" description="Helical" evidence="6">
    <location>
        <begin position="142"/>
        <end position="160"/>
    </location>
</feature>